<dbReference type="AlphaFoldDB" id="W2C6E4"/>
<comment type="caution">
    <text evidence="1">The sequence shown here is derived from an EMBL/GenBank/DDBJ whole genome shotgun (WGS) entry which is preliminary data.</text>
</comment>
<evidence type="ECO:0000313" key="2">
    <source>
        <dbReference type="Proteomes" id="UP000018837"/>
    </source>
</evidence>
<dbReference type="EMBL" id="AYUF01000421">
    <property type="protein sequence ID" value="ETK02062.1"/>
    <property type="molecule type" value="Genomic_DNA"/>
</dbReference>
<organism evidence="1 2">
    <name type="scientific">Tannerella sp. oral taxon BU063 isolate Cell 2</name>
    <dbReference type="NCBI Taxonomy" id="1411148"/>
    <lineage>
        <taxon>Bacteria</taxon>
        <taxon>Pseudomonadati</taxon>
        <taxon>Bacteroidota</taxon>
        <taxon>Bacteroidia</taxon>
        <taxon>Bacteroidales</taxon>
        <taxon>Tannerellaceae</taxon>
        <taxon>Tannerella</taxon>
    </lineage>
</organism>
<proteinExistence type="predicted"/>
<dbReference type="Proteomes" id="UP000018837">
    <property type="component" value="Unassembled WGS sequence"/>
</dbReference>
<gene>
    <name evidence="1" type="ORF">N425_06515</name>
</gene>
<accession>W2C6E4</accession>
<protein>
    <submittedName>
        <fullName evidence="1">Uncharacterized protein</fullName>
    </submittedName>
</protein>
<reference evidence="1 2" key="1">
    <citation type="submission" date="2013-11" db="EMBL/GenBank/DDBJ databases">
        <title>Single cell genomics of uncultured Tannerella BU063 (oral taxon 286).</title>
        <authorList>
            <person name="Beall C.J."/>
            <person name="Campbell A.G."/>
            <person name="Griffen A.L."/>
            <person name="Podar M."/>
            <person name="Leys E.J."/>
        </authorList>
    </citation>
    <scope>NUCLEOTIDE SEQUENCE [LARGE SCALE GENOMIC DNA]</scope>
    <source>
        <strain evidence="1">Cell 2</strain>
    </source>
</reference>
<name>W2C6E4_9BACT</name>
<sequence>MKTLFPKNPAWILHTRNGDIAKSDPEAEKRDYYCESQEPRAEAPDERTVTAVRGDNHAGVKNKRQKFIACYNMFF</sequence>
<evidence type="ECO:0000313" key="1">
    <source>
        <dbReference type="EMBL" id="ETK02062.1"/>
    </source>
</evidence>